<sequence length="150" mass="17000">MFPLTAGTSLVRRRFTHHSLFRPPYRSAVHHILGVKLHVRHPRGRYGSQYRSGLDDAITSKRAPPRIRPGPKKGFGSTSEGHAHYMGTTALPVPWFEPQPRPMINQNQRLRTSPFLICRGPPTVRYSDRRGIGALGWWAALSNRDEAVEL</sequence>
<reference evidence="1" key="2">
    <citation type="submission" date="2023-07" db="EMBL/GenBank/DDBJ databases">
        <authorList>
            <consortium name="Lawrence Berkeley National Laboratory"/>
            <person name="Haridas S."/>
            <person name="Hensen N."/>
            <person name="Bonometti L."/>
            <person name="Westerberg I."/>
            <person name="Brannstrom I.O."/>
            <person name="Guillou S."/>
            <person name="Cros-Aarteil S."/>
            <person name="Calhoun S."/>
            <person name="Kuo A."/>
            <person name="Mondo S."/>
            <person name="Pangilinan J."/>
            <person name="Riley R."/>
            <person name="LaButti K."/>
            <person name="Andreopoulos B."/>
            <person name="Lipzen A."/>
            <person name="Chen C."/>
            <person name="Yanf M."/>
            <person name="Daum C."/>
            <person name="Ng V."/>
            <person name="Clum A."/>
            <person name="Steindorff A."/>
            <person name="Ohm R."/>
            <person name="Martin F."/>
            <person name="Silar P."/>
            <person name="Natvig D."/>
            <person name="Lalanne C."/>
            <person name="Gautier V."/>
            <person name="Ament-velasquez S.L."/>
            <person name="Kruys A."/>
            <person name="Hutchinson M.I."/>
            <person name="Powell A.J."/>
            <person name="Barry K."/>
            <person name="Miller A.N."/>
            <person name="Grigoriev I.V."/>
            <person name="Debuchy R."/>
            <person name="Gladieux P."/>
            <person name="Thoren M.H."/>
            <person name="Johannesson H."/>
        </authorList>
    </citation>
    <scope>NUCLEOTIDE SEQUENCE</scope>
    <source>
        <strain evidence="1">FGSC 1904</strain>
    </source>
</reference>
<organism evidence="1 2">
    <name type="scientific">Sordaria brevicollis</name>
    <dbReference type="NCBI Taxonomy" id="83679"/>
    <lineage>
        <taxon>Eukaryota</taxon>
        <taxon>Fungi</taxon>
        <taxon>Dikarya</taxon>
        <taxon>Ascomycota</taxon>
        <taxon>Pezizomycotina</taxon>
        <taxon>Sordariomycetes</taxon>
        <taxon>Sordariomycetidae</taxon>
        <taxon>Sordariales</taxon>
        <taxon>Sordariaceae</taxon>
        <taxon>Sordaria</taxon>
    </lineage>
</organism>
<accession>A0AAE0UGJ3</accession>
<keyword evidence="2" id="KW-1185">Reference proteome</keyword>
<name>A0AAE0UGJ3_SORBR</name>
<comment type="caution">
    <text evidence="1">The sequence shown here is derived from an EMBL/GenBank/DDBJ whole genome shotgun (WGS) entry which is preliminary data.</text>
</comment>
<gene>
    <name evidence="1" type="ORF">B0T20DRAFT_388635</name>
</gene>
<dbReference type="Proteomes" id="UP001281003">
    <property type="component" value="Unassembled WGS sequence"/>
</dbReference>
<dbReference type="EMBL" id="JAUTDP010000001">
    <property type="protein sequence ID" value="KAK3402955.1"/>
    <property type="molecule type" value="Genomic_DNA"/>
</dbReference>
<proteinExistence type="predicted"/>
<dbReference type="AlphaFoldDB" id="A0AAE0UGJ3"/>
<evidence type="ECO:0000313" key="2">
    <source>
        <dbReference type="Proteomes" id="UP001281003"/>
    </source>
</evidence>
<evidence type="ECO:0000313" key="1">
    <source>
        <dbReference type="EMBL" id="KAK3402955.1"/>
    </source>
</evidence>
<protein>
    <submittedName>
        <fullName evidence="1">Uncharacterized protein</fullName>
    </submittedName>
</protein>
<reference evidence="1" key="1">
    <citation type="journal article" date="2023" name="Mol. Phylogenet. Evol.">
        <title>Genome-scale phylogeny and comparative genomics of the fungal order Sordariales.</title>
        <authorList>
            <person name="Hensen N."/>
            <person name="Bonometti L."/>
            <person name="Westerberg I."/>
            <person name="Brannstrom I.O."/>
            <person name="Guillou S."/>
            <person name="Cros-Aarteil S."/>
            <person name="Calhoun S."/>
            <person name="Haridas S."/>
            <person name="Kuo A."/>
            <person name="Mondo S."/>
            <person name="Pangilinan J."/>
            <person name="Riley R."/>
            <person name="LaButti K."/>
            <person name="Andreopoulos B."/>
            <person name="Lipzen A."/>
            <person name="Chen C."/>
            <person name="Yan M."/>
            <person name="Daum C."/>
            <person name="Ng V."/>
            <person name="Clum A."/>
            <person name="Steindorff A."/>
            <person name="Ohm R.A."/>
            <person name="Martin F."/>
            <person name="Silar P."/>
            <person name="Natvig D.O."/>
            <person name="Lalanne C."/>
            <person name="Gautier V."/>
            <person name="Ament-Velasquez S.L."/>
            <person name="Kruys A."/>
            <person name="Hutchinson M.I."/>
            <person name="Powell A.J."/>
            <person name="Barry K."/>
            <person name="Miller A.N."/>
            <person name="Grigoriev I.V."/>
            <person name="Debuchy R."/>
            <person name="Gladieux P."/>
            <person name="Hiltunen Thoren M."/>
            <person name="Johannesson H."/>
        </authorList>
    </citation>
    <scope>NUCLEOTIDE SEQUENCE</scope>
    <source>
        <strain evidence="1">FGSC 1904</strain>
    </source>
</reference>